<evidence type="ECO:0000256" key="1">
    <source>
        <dbReference type="SAM" id="MobiDB-lite"/>
    </source>
</evidence>
<reference evidence="2 3" key="1">
    <citation type="journal article" date="2017" name="Anaerobe">
        <title>Quantification, isolation and characterization of Bifidobacterium from the vaginal microbiomes of reproductive aged women.</title>
        <authorList>
            <person name="Freitas A.C."/>
            <person name="Hill J.E."/>
        </authorList>
    </citation>
    <scope>NUCLEOTIDE SEQUENCE [LARGE SCALE GENOMIC DNA]</scope>
    <source>
        <strain evidence="2 3">N6D05</strain>
    </source>
</reference>
<dbReference type="AlphaFoldDB" id="A0A2N0T4P7"/>
<evidence type="ECO:0000313" key="2">
    <source>
        <dbReference type="EMBL" id="RDX05274.1"/>
    </source>
</evidence>
<evidence type="ECO:0000313" key="3">
    <source>
        <dbReference type="Proteomes" id="UP000257074"/>
    </source>
</evidence>
<name>A0A2N0T4P7_BIFLN</name>
<dbReference type="EMBL" id="NJNR01000062">
    <property type="protein sequence ID" value="RDX05274.1"/>
    <property type="molecule type" value="Genomic_DNA"/>
</dbReference>
<feature type="region of interest" description="Disordered" evidence="1">
    <location>
        <begin position="1"/>
        <end position="33"/>
    </location>
</feature>
<gene>
    <name evidence="2" type="ORF">CE169_09455</name>
</gene>
<protein>
    <submittedName>
        <fullName evidence="2">Uncharacterized protein</fullName>
    </submittedName>
</protein>
<dbReference type="RefSeq" id="WP_100991580.1">
    <property type="nucleotide sequence ID" value="NZ_NJNR01000062.1"/>
</dbReference>
<accession>A0A2N0T4P7</accession>
<comment type="caution">
    <text evidence="2">The sequence shown here is derived from an EMBL/GenBank/DDBJ whole genome shotgun (WGS) entry which is preliminary data.</text>
</comment>
<proteinExistence type="predicted"/>
<dbReference type="Proteomes" id="UP000257074">
    <property type="component" value="Unassembled WGS sequence"/>
</dbReference>
<feature type="compositionally biased region" description="Basic residues" evidence="1">
    <location>
        <begin position="7"/>
        <end position="16"/>
    </location>
</feature>
<sequence>MVDSRKSLHAKQQRRRANGEFAEEQDTGLPSGDTLTDFEWKRLNNAMLAAETNIIMDPDVADCAGYATRRLDELIARPAKPGETDDMPLIIENLRYDPQAPGGSHADYIADHIEAAYAGIPVKAPDRTQLEQETRQHILETALDPNRELHKLGLEPVQLGEHTNAYTGPQPEDWVGDYDEEAAERRYEAAWKGKQTKKARYDAATEKHLSPLNDDMRDLFEKNVDRGLINGSAFDDKMAFADTLHELQDDGWNPEKGKEYRQSKDFKKLEKQLLDGRKPTRRYRQMRDALCDNEQEYRRFMAANPDVFDPDEKAKKPFAGLGPDVGQAAMLRLAAKHRGVKGAVALARWDPGIEYTVPDAKHHTFRMEHDRPGIGHMSDGSTYPVGHTIITSNGIKPSSVMSWIHREKPGSPEWEHRARQRFMEQNGGDWHSAS</sequence>
<organism evidence="2 3">
    <name type="scientific">Bifidobacterium longum</name>
    <dbReference type="NCBI Taxonomy" id="216816"/>
    <lineage>
        <taxon>Bacteria</taxon>
        <taxon>Bacillati</taxon>
        <taxon>Actinomycetota</taxon>
        <taxon>Actinomycetes</taxon>
        <taxon>Bifidobacteriales</taxon>
        <taxon>Bifidobacteriaceae</taxon>
        <taxon>Bifidobacterium</taxon>
    </lineage>
</organism>